<dbReference type="SUPFAM" id="SSF53474">
    <property type="entry name" value="alpha/beta-Hydrolases"/>
    <property type="match status" value="1"/>
</dbReference>
<dbReference type="Proteomes" id="UP000003781">
    <property type="component" value="Unassembled WGS sequence"/>
</dbReference>
<dbReference type="PANTHER" id="PTHR37946:SF1">
    <property type="entry name" value="SLL1969 PROTEIN"/>
    <property type="match status" value="1"/>
</dbReference>
<dbReference type="RefSeq" id="WP_008275950.1">
    <property type="nucleotide sequence ID" value="NZ_AAXW01000018.1"/>
</dbReference>
<dbReference type="AlphaFoldDB" id="A3IRD9"/>
<protein>
    <recommendedName>
        <fullName evidence="1">Serine aminopeptidase S33 domain-containing protein</fullName>
    </recommendedName>
</protein>
<dbReference type="eggNOG" id="COG1075">
    <property type="taxonomic scope" value="Bacteria"/>
</dbReference>
<dbReference type="OrthoDB" id="528836at2"/>
<evidence type="ECO:0000259" key="1">
    <source>
        <dbReference type="Pfam" id="PF12146"/>
    </source>
</evidence>
<organism evidence="2 3">
    <name type="scientific">Crocosphaera chwakensis CCY0110</name>
    <dbReference type="NCBI Taxonomy" id="391612"/>
    <lineage>
        <taxon>Bacteria</taxon>
        <taxon>Bacillati</taxon>
        <taxon>Cyanobacteriota</taxon>
        <taxon>Cyanophyceae</taxon>
        <taxon>Oscillatoriophycideae</taxon>
        <taxon>Chroococcales</taxon>
        <taxon>Aphanothecaceae</taxon>
        <taxon>Crocosphaera</taxon>
        <taxon>Crocosphaera chwakensis</taxon>
    </lineage>
</organism>
<sequence>MNNLPEFILFTQHGWADTNEEISQLATTLGNDKTIMISPNLGWVKTWLSIDPLIEIVSQKAEEIIEKYPQTPWRIIGHSMGGLIWLEVLHKNPQWWEKIHSLVLIACPVGGADLARIIDPLAIGVGIASDLGKSRRSKADRITKIVPTLVIAGNTDNGSDGTIPISSTKLSYSHFVCLPNISHSQLKNHPILVDVIQKFWKTSPTPALFEKDFPTVLIERLQLIPGMTDGHSRDFEKAKAYLNFERGISIKLWKNPLNILHVFVASEQQDCLYAGFVGWIHSEGLYQALEAIHQDYYELVIHGLD</sequence>
<dbReference type="InterPro" id="IPR029058">
    <property type="entry name" value="AB_hydrolase_fold"/>
</dbReference>
<proteinExistence type="predicted"/>
<keyword evidence="3" id="KW-1185">Reference proteome</keyword>
<dbReference type="Pfam" id="PF12146">
    <property type="entry name" value="Hydrolase_4"/>
    <property type="match status" value="1"/>
</dbReference>
<accession>A3IRD9</accession>
<comment type="caution">
    <text evidence="2">The sequence shown here is derived from an EMBL/GenBank/DDBJ whole genome shotgun (WGS) entry which is preliminary data.</text>
</comment>
<dbReference type="ESTHER" id="9chro-a3ird9">
    <property type="family name" value="6_AlphaBeta_hydrolase"/>
</dbReference>
<dbReference type="EMBL" id="AAXW01000018">
    <property type="protein sequence ID" value="EAZ90941.1"/>
    <property type="molecule type" value="Genomic_DNA"/>
</dbReference>
<evidence type="ECO:0000313" key="3">
    <source>
        <dbReference type="Proteomes" id="UP000003781"/>
    </source>
</evidence>
<gene>
    <name evidence="2" type="ORF">CY0110_21175</name>
</gene>
<dbReference type="InterPro" id="IPR022742">
    <property type="entry name" value="Hydrolase_4"/>
</dbReference>
<feature type="domain" description="Serine aminopeptidase S33" evidence="1">
    <location>
        <begin position="57"/>
        <end position="110"/>
    </location>
</feature>
<dbReference type="Gene3D" id="3.40.50.1820">
    <property type="entry name" value="alpha/beta hydrolase"/>
    <property type="match status" value="1"/>
</dbReference>
<evidence type="ECO:0000313" key="2">
    <source>
        <dbReference type="EMBL" id="EAZ90941.1"/>
    </source>
</evidence>
<name>A3IRD9_9CHRO</name>
<reference evidence="2 3" key="1">
    <citation type="submission" date="2007-03" db="EMBL/GenBank/DDBJ databases">
        <authorList>
            <person name="Stal L."/>
            <person name="Ferriera S."/>
            <person name="Johnson J."/>
            <person name="Kravitz S."/>
            <person name="Beeson K."/>
            <person name="Sutton G."/>
            <person name="Rogers Y.-H."/>
            <person name="Friedman R."/>
            <person name="Frazier M."/>
            <person name="Venter J.C."/>
        </authorList>
    </citation>
    <scope>NUCLEOTIDE SEQUENCE [LARGE SCALE GENOMIC DNA]</scope>
    <source>
        <strain evidence="2 3">CCY0110</strain>
    </source>
</reference>
<dbReference type="PANTHER" id="PTHR37946">
    <property type="entry name" value="SLL1969 PROTEIN"/>
    <property type="match status" value="1"/>
</dbReference>